<dbReference type="EMBL" id="CP041348">
    <property type="protein sequence ID" value="QHC36456.1"/>
    <property type="molecule type" value="Genomic_DNA"/>
</dbReference>
<protein>
    <submittedName>
        <fullName evidence="1">Head-tail adaptor protein</fullName>
    </submittedName>
</protein>
<sequence length="133" mass="15464">MPEDERIRVGRLRWPVLIARRNQMPDQTGAGIVTAFQGMAKTRADVQAVGAMTYWGTMQTDSPAITHRIFMRWADAIPNTHAIFRTTRRNDGSLRWEQFRVRRWKELGGRKRFVCIECELEQQGTDEQIDATQ</sequence>
<dbReference type="InterPro" id="IPR008767">
    <property type="entry name" value="Phage_SPP1_head-tail_adaptor"/>
</dbReference>
<dbReference type="Gene3D" id="2.40.10.270">
    <property type="entry name" value="Bacteriophage SPP1 head-tail adaptor protein"/>
    <property type="match status" value="1"/>
</dbReference>
<dbReference type="Proteomes" id="UP000464674">
    <property type="component" value="Chromosome"/>
</dbReference>
<proteinExistence type="predicted"/>
<accession>A0A857FQL2</accession>
<dbReference type="OrthoDB" id="7272964at2"/>
<name>A0A857FQL2_KOMXY</name>
<gene>
    <name evidence="1" type="ORF">FMA36_13960</name>
</gene>
<reference evidence="1 2" key="1">
    <citation type="journal article" date="2020" name="Carbohydr. Polym.">
        <title>Characterization and optimization of production of bacterial cellulose from strain CGMCC 17276 based on whole-genome analysis.</title>
        <authorList>
            <person name="Lu T."/>
            <person name="Gao H."/>
            <person name="Liao B."/>
            <person name="Wu J."/>
            <person name="Zhang W."/>
            <person name="Huang J."/>
            <person name="Liu M."/>
            <person name="Huang J."/>
            <person name="Chang Z."/>
            <person name="Jin M."/>
            <person name="Yi Z."/>
            <person name="Jiang D."/>
        </authorList>
    </citation>
    <scope>NUCLEOTIDE SEQUENCE [LARGE SCALE GENOMIC DNA]</scope>
    <source>
        <strain evidence="1 2">CGMCC 17276</strain>
    </source>
</reference>
<dbReference type="RefSeq" id="WP_159262929.1">
    <property type="nucleotide sequence ID" value="NZ_CP041348.1"/>
</dbReference>
<dbReference type="Pfam" id="PF05521">
    <property type="entry name" value="Phage_HCP"/>
    <property type="match status" value="1"/>
</dbReference>
<evidence type="ECO:0000313" key="2">
    <source>
        <dbReference type="Proteomes" id="UP000464674"/>
    </source>
</evidence>
<dbReference type="InterPro" id="IPR038666">
    <property type="entry name" value="SSP1_head-tail_sf"/>
</dbReference>
<evidence type="ECO:0000313" key="1">
    <source>
        <dbReference type="EMBL" id="QHC36456.1"/>
    </source>
</evidence>
<organism evidence="1 2">
    <name type="scientific">Komagataeibacter xylinus</name>
    <name type="common">Gluconacetobacter xylinus</name>
    <dbReference type="NCBI Taxonomy" id="28448"/>
    <lineage>
        <taxon>Bacteria</taxon>
        <taxon>Pseudomonadati</taxon>
        <taxon>Pseudomonadota</taxon>
        <taxon>Alphaproteobacteria</taxon>
        <taxon>Acetobacterales</taxon>
        <taxon>Acetobacteraceae</taxon>
        <taxon>Komagataeibacter</taxon>
    </lineage>
</organism>
<dbReference type="AlphaFoldDB" id="A0A857FQL2"/>